<dbReference type="PROSITE" id="PS51007">
    <property type="entry name" value="CYTC"/>
    <property type="match status" value="1"/>
</dbReference>
<evidence type="ECO:0000256" key="2">
    <source>
        <dbReference type="ARBA" id="ARBA00022723"/>
    </source>
</evidence>
<feature type="domain" description="Cytochrome c" evidence="5">
    <location>
        <begin position="189"/>
        <end position="276"/>
    </location>
</feature>
<keyword evidence="1 4" id="KW-0349">Heme</keyword>
<keyword evidence="2 4" id="KW-0479">Metal-binding</keyword>
<dbReference type="AlphaFoldDB" id="A0A090AIH2"/>
<dbReference type="Proteomes" id="UP000031623">
    <property type="component" value="Chromosome"/>
</dbReference>
<dbReference type="KEGG" id="tig:THII_0323"/>
<dbReference type="GO" id="GO:0020037">
    <property type="term" value="F:heme binding"/>
    <property type="evidence" value="ECO:0007669"/>
    <property type="project" value="InterPro"/>
</dbReference>
<evidence type="ECO:0000313" key="7">
    <source>
        <dbReference type="Proteomes" id="UP000031623"/>
    </source>
</evidence>
<gene>
    <name evidence="6" type="ORF">THII_0323</name>
</gene>
<dbReference type="SUPFAM" id="SSF46626">
    <property type="entry name" value="Cytochrome c"/>
    <property type="match status" value="1"/>
</dbReference>
<accession>A0A090AIH2</accession>
<keyword evidence="7" id="KW-1185">Reference proteome</keyword>
<sequence length="290" mass="33562">MKQLARLKIVLTITTLLFTGVGVAQPAEVILQIKDNNKQIRTFSLSQLKMILPSAVVKVLDPYEQHLEQYRSFAINALFDYLYGDNWQQQEEILLTCMDGYQSSLPVKHFLQYKGFLAYEKLDSPRFEINDDLLQQPVVELTPFYLIWDNVNQPHSSQLSQWPYQVMNIEFVTFAERFPQMTPPDGSSDNVKRGFLTFRNFCQNCHSINGDGGNSRAMDLNYPISVMEYMDETKLKIWINNPTNILPDTTMPAFPHYIKNRERQIGDIIAYLKTMAQYKREPAGEVLTSP</sequence>
<dbReference type="EMBL" id="AP014633">
    <property type="protein sequence ID" value="BAP54620.1"/>
    <property type="molecule type" value="Genomic_DNA"/>
</dbReference>
<dbReference type="GO" id="GO:0009055">
    <property type="term" value="F:electron transfer activity"/>
    <property type="evidence" value="ECO:0007669"/>
    <property type="project" value="InterPro"/>
</dbReference>
<dbReference type="Gene3D" id="1.10.760.10">
    <property type="entry name" value="Cytochrome c-like domain"/>
    <property type="match status" value="1"/>
</dbReference>
<keyword evidence="3 4" id="KW-0408">Iron</keyword>
<protein>
    <submittedName>
        <fullName evidence="6">Cytochrome c, class I</fullName>
    </submittedName>
</protein>
<dbReference type="Pfam" id="PF00034">
    <property type="entry name" value="Cytochrom_C"/>
    <property type="match status" value="1"/>
</dbReference>
<evidence type="ECO:0000259" key="5">
    <source>
        <dbReference type="PROSITE" id="PS51007"/>
    </source>
</evidence>
<organism evidence="6 7">
    <name type="scientific">Thioploca ingrica</name>
    <dbReference type="NCBI Taxonomy" id="40754"/>
    <lineage>
        <taxon>Bacteria</taxon>
        <taxon>Pseudomonadati</taxon>
        <taxon>Pseudomonadota</taxon>
        <taxon>Gammaproteobacteria</taxon>
        <taxon>Thiotrichales</taxon>
        <taxon>Thiotrichaceae</taxon>
        <taxon>Thioploca</taxon>
    </lineage>
</organism>
<name>A0A090AIH2_9GAMM</name>
<evidence type="ECO:0000256" key="3">
    <source>
        <dbReference type="ARBA" id="ARBA00023004"/>
    </source>
</evidence>
<dbReference type="InterPro" id="IPR009056">
    <property type="entry name" value="Cyt_c-like_dom"/>
</dbReference>
<reference evidence="6 7" key="1">
    <citation type="journal article" date="2014" name="ISME J.">
        <title>Ecophysiology of Thioploca ingrica as revealed by the complete genome sequence supplemented with proteomic evidence.</title>
        <authorList>
            <person name="Kojima H."/>
            <person name="Ogura Y."/>
            <person name="Yamamoto N."/>
            <person name="Togashi T."/>
            <person name="Mori H."/>
            <person name="Watanabe T."/>
            <person name="Nemoto F."/>
            <person name="Kurokawa K."/>
            <person name="Hayashi T."/>
            <person name="Fukui M."/>
        </authorList>
    </citation>
    <scope>NUCLEOTIDE SEQUENCE [LARGE SCALE GENOMIC DNA]</scope>
</reference>
<evidence type="ECO:0000313" key="6">
    <source>
        <dbReference type="EMBL" id="BAP54620.1"/>
    </source>
</evidence>
<dbReference type="STRING" id="40754.THII_0323"/>
<evidence type="ECO:0000256" key="1">
    <source>
        <dbReference type="ARBA" id="ARBA00022617"/>
    </source>
</evidence>
<dbReference type="InterPro" id="IPR036909">
    <property type="entry name" value="Cyt_c-like_dom_sf"/>
</dbReference>
<proteinExistence type="predicted"/>
<dbReference type="GO" id="GO:0046872">
    <property type="term" value="F:metal ion binding"/>
    <property type="evidence" value="ECO:0007669"/>
    <property type="project" value="UniProtKB-KW"/>
</dbReference>
<evidence type="ECO:0000256" key="4">
    <source>
        <dbReference type="PROSITE-ProRule" id="PRU00433"/>
    </source>
</evidence>
<dbReference type="HOGENOM" id="CLU_075571_0_0_6"/>
<dbReference type="OrthoDB" id="9809720at2"/>